<dbReference type="GO" id="GO:0043805">
    <property type="term" value="F:indolepyruvate ferredoxin oxidoreductase activity"/>
    <property type="evidence" value="ECO:0007669"/>
    <property type="project" value="UniProtKB-EC"/>
</dbReference>
<dbReference type="InterPro" id="IPR019752">
    <property type="entry name" value="Pyrv/ketoisovalerate_OxRed_cat"/>
</dbReference>
<gene>
    <name evidence="3" type="ORF">JOC49_001606</name>
</gene>
<dbReference type="Gene3D" id="3.40.920.10">
    <property type="entry name" value="Pyruvate-ferredoxin oxidoreductase, PFOR, domain III"/>
    <property type="match status" value="1"/>
</dbReference>
<evidence type="ECO:0000256" key="1">
    <source>
        <dbReference type="ARBA" id="ARBA00023002"/>
    </source>
</evidence>
<reference evidence="3 4" key="1">
    <citation type="submission" date="2021-01" db="EMBL/GenBank/DDBJ databases">
        <title>Genomic Encyclopedia of Type Strains, Phase IV (KMG-IV): sequencing the most valuable type-strain genomes for metagenomic binning, comparative biology and taxonomic classification.</title>
        <authorList>
            <person name="Goeker M."/>
        </authorList>
    </citation>
    <scope>NUCLEOTIDE SEQUENCE [LARGE SCALE GENOMIC DNA]</scope>
    <source>
        <strain evidence="3 4">DSM 24436</strain>
    </source>
</reference>
<accession>A0ABS2MRL1</accession>
<protein>
    <submittedName>
        <fullName evidence="3">Indolepyruvate ferredoxin oxidoreductase beta subunit</fullName>
        <ecNumber evidence="3">1.2.7.8</ecNumber>
    </submittedName>
</protein>
<name>A0ABS2MRL1_9FIRM</name>
<dbReference type="PANTHER" id="PTHR43854:SF1">
    <property type="entry name" value="INDOLEPYRUVATE OXIDOREDUCTASE SUBUNIT IORB"/>
    <property type="match status" value="1"/>
</dbReference>
<evidence type="ECO:0000313" key="3">
    <source>
        <dbReference type="EMBL" id="MBM7562063.1"/>
    </source>
</evidence>
<organism evidence="3 4">
    <name type="scientific">Fusibacter tunisiensis</name>
    <dbReference type="NCBI Taxonomy" id="1008308"/>
    <lineage>
        <taxon>Bacteria</taxon>
        <taxon>Bacillati</taxon>
        <taxon>Bacillota</taxon>
        <taxon>Clostridia</taxon>
        <taxon>Eubacteriales</taxon>
        <taxon>Eubacteriales Family XII. Incertae Sedis</taxon>
        <taxon>Fusibacter</taxon>
    </lineage>
</organism>
<dbReference type="SUPFAM" id="SSF53323">
    <property type="entry name" value="Pyruvate-ferredoxin oxidoreductase, PFOR, domain III"/>
    <property type="match status" value="1"/>
</dbReference>
<comment type="caution">
    <text evidence="3">The sequence shown here is derived from an EMBL/GenBank/DDBJ whole genome shotgun (WGS) entry which is preliminary data.</text>
</comment>
<dbReference type="InterPro" id="IPR052198">
    <property type="entry name" value="IorB_Oxidoreductase"/>
</dbReference>
<dbReference type="Proteomes" id="UP000767854">
    <property type="component" value="Unassembled WGS sequence"/>
</dbReference>
<dbReference type="EC" id="1.2.7.8" evidence="3"/>
<dbReference type="InterPro" id="IPR002869">
    <property type="entry name" value="Pyrv_flavodox_OxRed_cen"/>
</dbReference>
<keyword evidence="1 3" id="KW-0560">Oxidoreductase</keyword>
<evidence type="ECO:0000313" key="4">
    <source>
        <dbReference type="Proteomes" id="UP000767854"/>
    </source>
</evidence>
<keyword evidence="4" id="KW-1185">Reference proteome</keyword>
<dbReference type="PANTHER" id="PTHR43854">
    <property type="entry name" value="INDOLEPYRUVATE OXIDOREDUCTASE SUBUNIT IORB"/>
    <property type="match status" value="1"/>
</dbReference>
<dbReference type="Pfam" id="PF01558">
    <property type="entry name" value="POR"/>
    <property type="match status" value="1"/>
</dbReference>
<dbReference type="RefSeq" id="WP_204664125.1">
    <property type="nucleotide sequence ID" value="NZ_JAFBDT010000011.1"/>
</dbReference>
<evidence type="ECO:0000259" key="2">
    <source>
        <dbReference type="Pfam" id="PF01558"/>
    </source>
</evidence>
<dbReference type="EMBL" id="JAFBDT010000011">
    <property type="protein sequence ID" value="MBM7562063.1"/>
    <property type="molecule type" value="Genomic_DNA"/>
</dbReference>
<feature type="domain" description="Pyruvate/ketoisovalerate oxidoreductase catalytic" evidence="2">
    <location>
        <begin position="9"/>
        <end position="185"/>
    </location>
</feature>
<proteinExistence type="predicted"/>
<sequence>MNIILAGVGGQGLVLTTDLICEVALEAGYDVKSNDVVGLSQRGGKVWGSVKFDKKVHSPNILKGDADLLLALEPLEGLRWQDYLKKGGKVMVNTAEVYPVFAIAEKMPYPHDFLERFRSDLVVEAHDVLAESIQIGTPKIVNVVMLGMLAKNLDIPVTIWKKVIQAKVPAKFLGQNIKGFDRGYQGF</sequence>